<gene>
    <name evidence="2" type="ORF">RRG08_015534</name>
</gene>
<feature type="region of interest" description="Disordered" evidence="1">
    <location>
        <begin position="65"/>
        <end position="85"/>
    </location>
</feature>
<sequence>MSLFLPTPSDQDCMAPPPPSLPPLARAVAPLQPERETLENTRDSNLSRSFSDQKPLILAECDTLPSSLTRNSEEYPRLEPQSIIL</sequence>
<evidence type="ECO:0000256" key="1">
    <source>
        <dbReference type="SAM" id="MobiDB-lite"/>
    </source>
</evidence>
<protein>
    <submittedName>
        <fullName evidence="2">Uncharacterized protein</fullName>
    </submittedName>
</protein>
<evidence type="ECO:0000313" key="2">
    <source>
        <dbReference type="EMBL" id="KAK3747422.1"/>
    </source>
</evidence>
<name>A0AAE0YJP7_9GAST</name>
<feature type="region of interest" description="Disordered" evidence="1">
    <location>
        <begin position="1"/>
        <end position="51"/>
    </location>
</feature>
<feature type="compositionally biased region" description="Low complexity" evidence="1">
    <location>
        <begin position="23"/>
        <end position="32"/>
    </location>
</feature>
<reference evidence="2" key="1">
    <citation type="journal article" date="2023" name="G3 (Bethesda)">
        <title>A reference genome for the long-term kleptoplast-retaining sea slug Elysia crispata morphotype clarki.</title>
        <authorList>
            <person name="Eastman K.E."/>
            <person name="Pendleton A.L."/>
            <person name="Shaikh M.A."/>
            <person name="Suttiyut T."/>
            <person name="Ogas R."/>
            <person name="Tomko P."/>
            <person name="Gavelis G."/>
            <person name="Widhalm J.R."/>
            <person name="Wisecaver J.H."/>
        </authorList>
    </citation>
    <scope>NUCLEOTIDE SEQUENCE</scope>
    <source>
        <strain evidence="2">ECLA1</strain>
    </source>
</reference>
<keyword evidence="3" id="KW-1185">Reference proteome</keyword>
<dbReference type="Proteomes" id="UP001283361">
    <property type="component" value="Unassembled WGS sequence"/>
</dbReference>
<dbReference type="EMBL" id="JAWDGP010006085">
    <property type="protein sequence ID" value="KAK3747422.1"/>
    <property type="molecule type" value="Genomic_DNA"/>
</dbReference>
<proteinExistence type="predicted"/>
<comment type="caution">
    <text evidence="2">The sequence shown here is derived from an EMBL/GenBank/DDBJ whole genome shotgun (WGS) entry which is preliminary data.</text>
</comment>
<evidence type="ECO:0000313" key="3">
    <source>
        <dbReference type="Proteomes" id="UP001283361"/>
    </source>
</evidence>
<accession>A0AAE0YJP7</accession>
<organism evidence="2 3">
    <name type="scientific">Elysia crispata</name>
    <name type="common">lettuce slug</name>
    <dbReference type="NCBI Taxonomy" id="231223"/>
    <lineage>
        <taxon>Eukaryota</taxon>
        <taxon>Metazoa</taxon>
        <taxon>Spiralia</taxon>
        <taxon>Lophotrochozoa</taxon>
        <taxon>Mollusca</taxon>
        <taxon>Gastropoda</taxon>
        <taxon>Heterobranchia</taxon>
        <taxon>Euthyneura</taxon>
        <taxon>Panpulmonata</taxon>
        <taxon>Sacoglossa</taxon>
        <taxon>Placobranchoidea</taxon>
        <taxon>Plakobranchidae</taxon>
        <taxon>Elysia</taxon>
    </lineage>
</organism>
<feature type="compositionally biased region" description="Basic and acidic residues" evidence="1">
    <location>
        <begin position="33"/>
        <end position="42"/>
    </location>
</feature>
<dbReference type="AlphaFoldDB" id="A0AAE0YJP7"/>